<dbReference type="EMBL" id="EF082763">
    <property type="protein sequence ID" value="ABK22116.1"/>
    <property type="molecule type" value="mRNA"/>
</dbReference>
<reference evidence="2" key="1">
    <citation type="journal article" date="2008" name="BMC Genomics">
        <title>A conifer genomics resource of 200,000 spruce (Picea spp.) ESTs and 6,464 high-quality, sequence-finished full-length cDNAs for Sitka spruce (Picea sitchensis).</title>
        <authorList>
            <person name="Ralph S.G."/>
            <person name="Chun H.J."/>
            <person name="Kolosova N."/>
            <person name="Cooper D."/>
            <person name="Oddy C."/>
            <person name="Ritland C.E."/>
            <person name="Kirkpatrick R."/>
            <person name="Moore R."/>
            <person name="Barber S."/>
            <person name="Holt R.A."/>
            <person name="Jones S.J."/>
            <person name="Marra M.A."/>
            <person name="Douglas C.J."/>
            <person name="Ritland K."/>
            <person name="Bohlmann J."/>
        </authorList>
    </citation>
    <scope>NUCLEOTIDE SEQUENCE</scope>
    <source>
        <tissue evidence="2">Green portion of the leader tissue</tissue>
    </source>
</reference>
<organism evidence="2">
    <name type="scientific">Picea sitchensis</name>
    <name type="common">Sitka spruce</name>
    <name type="synonym">Pinus sitchensis</name>
    <dbReference type="NCBI Taxonomy" id="3332"/>
    <lineage>
        <taxon>Eukaryota</taxon>
        <taxon>Viridiplantae</taxon>
        <taxon>Streptophyta</taxon>
        <taxon>Embryophyta</taxon>
        <taxon>Tracheophyta</taxon>
        <taxon>Spermatophyta</taxon>
        <taxon>Pinopsida</taxon>
        <taxon>Pinidae</taxon>
        <taxon>Conifers I</taxon>
        <taxon>Pinales</taxon>
        <taxon>Pinaceae</taxon>
        <taxon>Picea</taxon>
    </lineage>
</organism>
<dbReference type="OMA" id="THNDSIR"/>
<dbReference type="PANTHER" id="PTHR36385:SF1">
    <property type="entry name" value="OS07G0562900 PROTEIN"/>
    <property type="match status" value="1"/>
</dbReference>
<evidence type="ECO:0000313" key="2">
    <source>
        <dbReference type="EMBL" id="ABK22116.1"/>
    </source>
</evidence>
<sequence length="101" mass="11210">MAKKKNKQNSKDGPVSMDISTDSPANGAGEAMDTSEVVMSKSKLSVVVNRNMKKMAPKRRGQLVRKAKAMEKAISNNEKKQEKIAKDQNKSQRVNTLKSLY</sequence>
<evidence type="ECO:0000256" key="1">
    <source>
        <dbReference type="SAM" id="MobiDB-lite"/>
    </source>
</evidence>
<accession>A9NNA5</accession>
<feature type="region of interest" description="Disordered" evidence="1">
    <location>
        <begin position="1"/>
        <end position="38"/>
    </location>
</feature>
<dbReference type="PANTHER" id="PTHR36385">
    <property type="entry name" value="OS07G0562900 PROTEIN"/>
    <property type="match status" value="1"/>
</dbReference>
<protein>
    <submittedName>
        <fullName evidence="2">Uncharacterized protein</fullName>
    </submittedName>
</protein>
<feature type="compositionally biased region" description="Basic and acidic residues" evidence="1">
    <location>
        <begin position="77"/>
        <end position="90"/>
    </location>
</feature>
<feature type="region of interest" description="Disordered" evidence="1">
    <location>
        <begin position="72"/>
        <end position="101"/>
    </location>
</feature>
<feature type="compositionally biased region" description="Polar residues" evidence="1">
    <location>
        <begin position="91"/>
        <end position="101"/>
    </location>
</feature>
<name>A9NNA5_PICSI</name>
<proteinExistence type="evidence at transcript level"/>
<dbReference type="AlphaFoldDB" id="A9NNA5"/>